<comment type="similarity">
    <text evidence="2 9">Belongs to the mitochondrial carrier (TC 2.A.29) family.</text>
</comment>
<evidence type="ECO:0000313" key="12">
    <source>
        <dbReference type="Proteomes" id="UP000660262"/>
    </source>
</evidence>
<dbReference type="SUPFAM" id="SSF103506">
    <property type="entry name" value="Mitochondrial carrier"/>
    <property type="match status" value="1"/>
</dbReference>
<comment type="subcellular location">
    <subcellularLocation>
        <location evidence="1">Membrane</location>
        <topology evidence="1">Multi-pass membrane protein</topology>
    </subcellularLocation>
</comment>
<organism evidence="11 12">
    <name type="scientific">Pycnococcus provasolii</name>
    <dbReference type="NCBI Taxonomy" id="41880"/>
    <lineage>
        <taxon>Eukaryota</taxon>
        <taxon>Viridiplantae</taxon>
        <taxon>Chlorophyta</taxon>
        <taxon>Pseudoscourfieldiophyceae</taxon>
        <taxon>Pseudoscourfieldiales</taxon>
        <taxon>Pycnococcaceae</taxon>
        <taxon>Pycnococcus</taxon>
    </lineage>
</organism>
<evidence type="ECO:0000256" key="3">
    <source>
        <dbReference type="ARBA" id="ARBA00022448"/>
    </source>
</evidence>
<dbReference type="Proteomes" id="UP000660262">
    <property type="component" value="Unassembled WGS sequence"/>
</dbReference>
<dbReference type="InterPro" id="IPR018108">
    <property type="entry name" value="MCP_transmembrane"/>
</dbReference>
<reference evidence="11" key="1">
    <citation type="submission" date="2020-10" db="EMBL/GenBank/DDBJ databases">
        <title>Unveiling of a novel bifunctional photoreceptor, Dualchrome1, isolated from a cosmopolitan green alga.</title>
        <authorList>
            <person name="Suzuki S."/>
            <person name="Kawachi M."/>
        </authorList>
    </citation>
    <scope>NUCLEOTIDE SEQUENCE</scope>
    <source>
        <strain evidence="11">NIES 2893</strain>
    </source>
</reference>
<keyword evidence="4 8" id="KW-0812">Transmembrane</keyword>
<keyword evidence="3 9" id="KW-0813">Transport</keyword>
<evidence type="ECO:0000256" key="10">
    <source>
        <dbReference type="SAM" id="MobiDB-lite"/>
    </source>
</evidence>
<dbReference type="GO" id="GO:0016020">
    <property type="term" value="C:membrane"/>
    <property type="evidence" value="ECO:0007669"/>
    <property type="project" value="UniProtKB-SubCell"/>
</dbReference>
<dbReference type="Gene3D" id="1.50.40.10">
    <property type="entry name" value="Mitochondrial carrier domain"/>
    <property type="match status" value="1"/>
</dbReference>
<evidence type="ECO:0000256" key="9">
    <source>
        <dbReference type="RuleBase" id="RU000488"/>
    </source>
</evidence>
<evidence type="ECO:0000256" key="2">
    <source>
        <dbReference type="ARBA" id="ARBA00006375"/>
    </source>
</evidence>
<keyword evidence="7 8" id="KW-0472">Membrane</keyword>
<evidence type="ECO:0000256" key="1">
    <source>
        <dbReference type="ARBA" id="ARBA00004141"/>
    </source>
</evidence>
<feature type="compositionally biased region" description="Low complexity" evidence="10">
    <location>
        <begin position="13"/>
        <end position="23"/>
    </location>
</feature>
<dbReference type="InterPro" id="IPR023395">
    <property type="entry name" value="MCP_dom_sf"/>
</dbReference>
<dbReference type="OrthoDB" id="6703404at2759"/>
<dbReference type="PANTHER" id="PTHR45618">
    <property type="entry name" value="MITOCHONDRIAL DICARBOXYLATE CARRIER-RELATED"/>
    <property type="match status" value="1"/>
</dbReference>
<gene>
    <name evidence="11" type="ORF">PPROV_000189900</name>
</gene>
<feature type="repeat" description="Solcar" evidence="8">
    <location>
        <begin position="40"/>
        <end position="120"/>
    </location>
</feature>
<evidence type="ECO:0008006" key="13">
    <source>
        <dbReference type="Google" id="ProtNLM"/>
    </source>
</evidence>
<keyword evidence="5" id="KW-0677">Repeat</keyword>
<feature type="region of interest" description="Disordered" evidence="10">
    <location>
        <begin position="1"/>
        <end position="23"/>
    </location>
</feature>
<evidence type="ECO:0000256" key="6">
    <source>
        <dbReference type="ARBA" id="ARBA00022989"/>
    </source>
</evidence>
<dbReference type="AlphaFoldDB" id="A0A830H7V4"/>
<feature type="repeat" description="Solcar" evidence="8">
    <location>
        <begin position="132"/>
        <end position="221"/>
    </location>
</feature>
<dbReference type="Pfam" id="PF00153">
    <property type="entry name" value="Mito_carr"/>
    <property type="match status" value="3"/>
</dbReference>
<evidence type="ECO:0000256" key="4">
    <source>
        <dbReference type="ARBA" id="ARBA00022692"/>
    </source>
</evidence>
<evidence type="ECO:0000313" key="11">
    <source>
        <dbReference type="EMBL" id="GHP03144.1"/>
    </source>
</evidence>
<accession>A0A830H7V4</accession>
<protein>
    <recommendedName>
        <fullName evidence="13">Mitochondrial carrier protein</fullName>
    </recommendedName>
</protein>
<evidence type="ECO:0000256" key="8">
    <source>
        <dbReference type="PROSITE-ProRule" id="PRU00282"/>
    </source>
</evidence>
<dbReference type="PROSITE" id="PS50920">
    <property type="entry name" value="SOLCAR"/>
    <property type="match status" value="3"/>
</dbReference>
<feature type="repeat" description="Solcar" evidence="8">
    <location>
        <begin position="230"/>
        <end position="315"/>
    </location>
</feature>
<dbReference type="EMBL" id="BNJQ01000004">
    <property type="protein sequence ID" value="GHP03144.1"/>
    <property type="molecule type" value="Genomic_DNA"/>
</dbReference>
<proteinExistence type="inferred from homology"/>
<comment type="caution">
    <text evidence="11">The sequence shown here is derived from an EMBL/GenBank/DDBJ whole genome shotgun (WGS) entry which is preliminary data.</text>
</comment>
<dbReference type="InterPro" id="IPR050391">
    <property type="entry name" value="Mito_Metabolite_Transporter"/>
</dbReference>
<name>A0A830H7V4_9CHLO</name>
<evidence type="ECO:0000256" key="7">
    <source>
        <dbReference type="ARBA" id="ARBA00023136"/>
    </source>
</evidence>
<sequence>MAAAGTSGPLEGPASQTSAPMAAAAPKTAAETAILGDILLNFGLSGFSNMAAAAVTNPIDVLKVKLQLDKTNNSMMQRVTNLVRDEGAAGLFTRGLPASLMREGVYGTIRLGAYDQIKSQLDHVGIPALSEGSALGKVVAAGTAGAIGSAIGSPTELVKVKMQATGWAESEKPFTTTLCCWKRVVRTEGISGLFCGAKAFVVRSSVLTGTQIPSYEVSKHYLKEHGIMEEGTTLHLTASMAAGLAATATCSPFDFIKTRMMNEGARYDYNSWKCFTQSVAKEGPLSLYKGAFANWLRLGPHTIVTFLVYERARDWFGVKPV</sequence>
<evidence type="ECO:0000256" key="5">
    <source>
        <dbReference type="ARBA" id="ARBA00022737"/>
    </source>
</evidence>
<keyword evidence="6" id="KW-1133">Transmembrane helix</keyword>
<keyword evidence="12" id="KW-1185">Reference proteome</keyword>